<evidence type="ECO:0000256" key="1">
    <source>
        <dbReference type="SAM" id="MobiDB-lite"/>
    </source>
</evidence>
<feature type="compositionally biased region" description="Basic and acidic residues" evidence="1">
    <location>
        <begin position="86"/>
        <end position="116"/>
    </location>
</feature>
<gene>
    <name evidence="2" type="ORF">TAT_000313600</name>
</gene>
<feature type="region of interest" description="Disordered" evidence="1">
    <location>
        <begin position="86"/>
        <end position="119"/>
    </location>
</feature>
<evidence type="ECO:0000313" key="2">
    <source>
        <dbReference type="EMBL" id="SVP94135.1"/>
    </source>
</evidence>
<protein>
    <submittedName>
        <fullName evidence="2">Uncharacterized protein</fullName>
    </submittedName>
</protein>
<dbReference type="VEuPathDB" id="PiroplasmaDB:TA07146"/>
<dbReference type="AlphaFoldDB" id="A0A3B0MWK0"/>
<accession>A0A3B0MWK0</accession>
<proteinExistence type="predicted"/>
<reference evidence="2" key="1">
    <citation type="submission" date="2018-07" db="EMBL/GenBank/DDBJ databases">
        <authorList>
            <person name="Quirk P.G."/>
            <person name="Krulwich T.A."/>
        </authorList>
    </citation>
    <scope>NUCLEOTIDE SEQUENCE</scope>
    <source>
        <strain evidence="2">Anand</strain>
    </source>
</reference>
<organism evidence="2">
    <name type="scientific">Theileria annulata</name>
    <dbReference type="NCBI Taxonomy" id="5874"/>
    <lineage>
        <taxon>Eukaryota</taxon>
        <taxon>Sar</taxon>
        <taxon>Alveolata</taxon>
        <taxon>Apicomplexa</taxon>
        <taxon>Aconoidasida</taxon>
        <taxon>Piroplasmida</taxon>
        <taxon>Theileriidae</taxon>
        <taxon>Theileria</taxon>
    </lineage>
</organism>
<sequence>MDGLNSRLGDVTEKKLEKLDRLEGKLDNSSNSVLKGGMRDLSMKYRIENKINILNKKYKIILKYIYGNEILKGDYRGLSDSRSIDKGGDLRGGGDDSRSIDKGGGGDRGLSDRRGDTSSNDRVLDNVRDRFILLGHDILFPLDKFKLIPYFGIFFDFLHNFNDINLSFGLKFMILNIAISIPIITKINSKILINFHKRNFYFTI</sequence>
<dbReference type="EMBL" id="UIVT01000004">
    <property type="protein sequence ID" value="SVP94135.1"/>
    <property type="molecule type" value="Genomic_DNA"/>
</dbReference>
<name>A0A3B0MWK0_THEAN</name>